<evidence type="ECO:0000256" key="2">
    <source>
        <dbReference type="ARBA" id="ARBA00022989"/>
    </source>
</evidence>
<evidence type="ECO:0000256" key="3">
    <source>
        <dbReference type="ARBA" id="ARBA00023136"/>
    </source>
</evidence>
<evidence type="ECO:0000313" key="5">
    <source>
        <dbReference type="EMBL" id="SHK88305.1"/>
    </source>
</evidence>
<dbReference type="InterPro" id="IPR036259">
    <property type="entry name" value="MFS_trans_sf"/>
</dbReference>
<feature type="transmembrane region" description="Helical" evidence="4">
    <location>
        <begin position="187"/>
        <end position="210"/>
    </location>
</feature>
<keyword evidence="3 4" id="KW-0472">Membrane</keyword>
<gene>
    <name evidence="5" type="ORF">SAMN05444142_11211</name>
</gene>
<dbReference type="OrthoDB" id="9810614at2"/>
<dbReference type="Gene3D" id="1.20.1250.20">
    <property type="entry name" value="MFS general substrate transporter like domains"/>
    <property type="match status" value="1"/>
</dbReference>
<reference evidence="5 6" key="1">
    <citation type="submission" date="2016-11" db="EMBL/GenBank/DDBJ databases">
        <authorList>
            <person name="Varghese N."/>
            <person name="Submissions S."/>
        </authorList>
    </citation>
    <scope>NUCLEOTIDE SEQUENCE [LARGE SCALE GENOMIC DNA]</scope>
    <source>
        <strain evidence="5 6">DSM 29620</strain>
    </source>
</reference>
<dbReference type="EMBL" id="FQZZ01000012">
    <property type="protein sequence ID" value="SHK88305.1"/>
    <property type="molecule type" value="Genomic_DNA"/>
</dbReference>
<feature type="transmembrane region" description="Helical" evidence="4">
    <location>
        <begin position="216"/>
        <end position="238"/>
    </location>
</feature>
<keyword evidence="6" id="KW-1185">Reference proteome</keyword>
<evidence type="ECO:0000313" key="6">
    <source>
        <dbReference type="Proteomes" id="UP000324252"/>
    </source>
</evidence>
<sequence>MMGAWAASQPLIGLADPEGFVLFAVISILVSLSLVPLTLSRGAVSPDIQASRSSISRLFAISPIALVGGFLIGVWTSAFWGLGLTYGQLSGPSDTEVAIFMSVVMIGALVAQWPVGWLLDVIDRRVVIGFVTLLAGLCAVALTTIGTEDWEVFLLTSALYGGASITIYSVCLALINNRIEADEIVAAASALLLFYAIGSALGPITIGILVEAFGPATFFAAAAALQFGFAAYVIWRLLTGSRQPEGDKQGFVAMPANSTSHMATELHKHGTADDRKFASQTS</sequence>
<dbReference type="GO" id="GO:0022857">
    <property type="term" value="F:transmembrane transporter activity"/>
    <property type="evidence" value="ECO:0007669"/>
    <property type="project" value="InterPro"/>
</dbReference>
<dbReference type="Proteomes" id="UP000324252">
    <property type="component" value="Unassembled WGS sequence"/>
</dbReference>
<dbReference type="AlphaFoldDB" id="A0A1H0NLB5"/>
<keyword evidence="2 4" id="KW-1133">Transmembrane helix</keyword>
<accession>A0A1H0NLB5</accession>
<feature type="transmembrane region" description="Helical" evidence="4">
    <location>
        <begin position="20"/>
        <end position="37"/>
    </location>
</feature>
<dbReference type="RefSeq" id="WP_149789682.1">
    <property type="nucleotide sequence ID" value="NZ_FNIO01000013.1"/>
</dbReference>
<dbReference type="SUPFAM" id="SSF103473">
    <property type="entry name" value="MFS general substrate transporter"/>
    <property type="match status" value="1"/>
</dbReference>
<keyword evidence="1 4" id="KW-0812">Transmembrane</keyword>
<dbReference type="Pfam" id="PF07690">
    <property type="entry name" value="MFS_1"/>
    <property type="match status" value="1"/>
</dbReference>
<feature type="transmembrane region" description="Helical" evidence="4">
    <location>
        <begin position="58"/>
        <end position="78"/>
    </location>
</feature>
<protein>
    <submittedName>
        <fullName evidence="5">Major Facilitator Superfamily protein</fullName>
    </submittedName>
</protein>
<name>A0A1H0NLB5_9RHOB</name>
<dbReference type="InterPro" id="IPR011701">
    <property type="entry name" value="MFS"/>
</dbReference>
<dbReference type="PANTHER" id="PTHR23521:SF3">
    <property type="entry name" value="MFS TRANSPORTER"/>
    <property type="match status" value="1"/>
</dbReference>
<feature type="transmembrane region" description="Helical" evidence="4">
    <location>
        <begin position="152"/>
        <end position="175"/>
    </location>
</feature>
<proteinExistence type="predicted"/>
<feature type="transmembrane region" description="Helical" evidence="4">
    <location>
        <begin position="126"/>
        <end position="146"/>
    </location>
</feature>
<feature type="transmembrane region" description="Helical" evidence="4">
    <location>
        <begin position="98"/>
        <end position="119"/>
    </location>
</feature>
<evidence type="ECO:0000256" key="4">
    <source>
        <dbReference type="SAM" id="Phobius"/>
    </source>
</evidence>
<dbReference type="PANTHER" id="PTHR23521">
    <property type="entry name" value="TRANSPORTER MFS SUPERFAMILY"/>
    <property type="match status" value="1"/>
</dbReference>
<organism evidence="5 6">
    <name type="scientific">Lutimaribacter pacificus</name>
    <dbReference type="NCBI Taxonomy" id="391948"/>
    <lineage>
        <taxon>Bacteria</taxon>
        <taxon>Pseudomonadati</taxon>
        <taxon>Pseudomonadota</taxon>
        <taxon>Alphaproteobacteria</taxon>
        <taxon>Rhodobacterales</taxon>
        <taxon>Roseobacteraceae</taxon>
        <taxon>Lutimaribacter</taxon>
    </lineage>
</organism>
<dbReference type="GO" id="GO:0005886">
    <property type="term" value="C:plasma membrane"/>
    <property type="evidence" value="ECO:0007669"/>
    <property type="project" value="TreeGrafter"/>
</dbReference>
<evidence type="ECO:0000256" key="1">
    <source>
        <dbReference type="ARBA" id="ARBA00022692"/>
    </source>
</evidence>